<dbReference type="AlphaFoldDB" id="A0A2A5C7J0"/>
<dbReference type="Proteomes" id="UP000228987">
    <property type="component" value="Unassembled WGS sequence"/>
</dbReference>
<gene>
    <name evidence="1" type="ORF">COA71_12890</name>
</gene>
<dbReference type="InterPro" id="IPR021889">
    <property type="entry name" value="DUF3500"/>
</dbReference>
<dbReference type="PANTHER" id="PTHR37489:SF1">
    <property type="entry name" value="DUF3500 DOMAIN-CONTAINING PROTEIN"/>
    <property type="match status" value="1"/>
</dbReference>
<organism evidence="1 2">
    <name type="scientific">SAR86 cluster bacterium</name>
    <dbReference type="NCBI Taxonomy" id="2030880"/>
    <lineage>
        <taxon>Bacteria</taxon>
        <taxon>Pseudomonadati</taxon>
        <taxon>Pseudomonadota</taxon>
        <taxon>Gammaproteobacteria</taxon>
        <taxon>SAR86 cluster</taxon>
    </lineage>
</organism>
<dbReference type="PANTHER" id="PTHR37489">
    <property type="entry name" value="DUF3500 DOMAIN-CONTAINING PROTEIN"/>
    <property type="match status" value="1"/>
</dbReference>
<evidence type="ECO:0000313" key="2">
    <source>
        <dbReference type="Proteomes" id="UP000228987"/>
    </source>
</evidence>
<evidence type="ECO:0000313" key="1">
    <source>
        <dbReference type="EMBL" id="PCJ39777.1"/>
    </source>
</evidence>
<name>A0A2A5C7J0_9GAMM</name>
<dbReference type="EMBL" id="NVWI01000012">
    <property type="protein sequence ID" value="PCJ39777.1"/>
    <property type="molecule type" value="Genomic_DNA"/>
</dbReference>
<evidence type="ECO:0008006" key="3">
    <source>
        <dbReference type="Google" id="ProtNLM"/>
    </source>
</evidence>
<reference evidence="2" key="1">
    <citation type="submission" date="2017-08" db="EMBL/GenBank/DDBJ databases">
        <title>A dynamic microbial community with high functional redundancy inhabits the cold, oxic subseafloor aquifer.</title>
        <authorList>
            <person name="Tully B.J."/>
            <person name="Wheat C.G."/>
            <person name="Glazer B.T."/>
            <person name="Huber J.A."/>
        </authorList>
    </citation>
    <scope>NUCLEOTIDE SEQUENCE [LARGE SCALE GENOMIC DNA]</scope>
</reference>
<sequence length="412" mass="45726">MPISLNIISSSFFSVTKYLRFVLIFSSLIYPSLSMAQSEYNPGLLAVKKMFADIEINALAEAYTGVGASSGLESGLFPIASTGVSTQPLVDAAEVFLSSLSPSLRIKAQYAVGTPEWRRWSNIDNGIYVRQGASFEEMNNEQKGAAWNLLSSSLSSEGVELSRSIMKTDQTLREINNDTLRYGEEKYFIKIMGVPSESEPWGWQLNGHHLAINYFILGDQVVVAPMFLGGEPVITETGRHAGNTIFQQEQAAGLQFVQSLDAGQRNVAIIEENKTSNTIQAEAWQDNLVLDYEGLLGQDLTEVQQDNLIDLISLFVNNIRDEHALVKMEEVIAHINDTYFSWVGGTEDDAVFYFRIHSPVILIEFDHQGPVGNPALARGVPTRQHIHVVVRTPNGNDYGKDLLRQHLALHPH</sequence>
<protein>
    <recommendedName>
        <fullName evidence="3">DUF3500 domain-containing protein</fullName>
    </recommendedName>
</protein>
<comment type="caution">
    <text evidence="1">The sequence shown here is derived from an EMBL/GenBank/DDBJ whole genome shotgun (WGS) entry which is preliminary data.</text>
</comment>
<dbReference type="Pfam" id="PF12006">
    <property type="entry name" value="DUF3500"/>
    <property type="match status" value="1"/>
</dbReference>
<accession>A0A2A5C7J0</accession>
<proteinExistence type="predicted"/>